<feature type="compositionally biased region" description="Acidic residues" evidence="6">
    <location>
        <begin position="275"/>
        <end position="292"/>
    </location>
</feature>
<dbReference type="PRINTS" id="PR00625">
    <property type="entry name" value="JDOMAIN"/>
</dbReference>
<evidence type="ECO:0000256" key="2">
    <source>
        <dbReference type="ARBA" id="ARBA00022771"/>
    </source>
</evidence>
<feature type="compositionally biased region" description="Acidic residues" evidence="6">
    <location>
        <begin position="347"/>
        <end position="360"/>
    </location>
</feature>
<dbReference type="Pfam" id="PF12171">
    <property type="entry name" value="zf-C2H2_jaz"/>
    <property type="match status" value="1"/>
</dbReference>
<name>A0A8D8Y4G3_9HEMI</name>
<keyword evidence="2 4" id="KW-0863">Zinc-finger</keyword>
<evidence type="ECO:0000256" key="5">
    <source>
        <dbReference type="SAM" id="Coils"/>
    </source>
</evidence>
<feature type="region of interest" description="Disordered" evidence="6">
    <location>
        <begin position="272"/>
        <end position="292"/>
    </location>
</feature>
<dbReference type="PROSITE" id="PS00028">
    <property type="entry name" value="ZINC_FINGER_C2H2_1"/>
    <property type="match status" value="2"/>
</dbReference>
<evidence type="ECO:0000256" key="4">
    <source>
        <dbReference type="PROSITE-ProRule" id="PRU00042"/>
    </source>
</evidence>
<protein>
    <submittedName>
        <fullName evidence="9">DnaJ homolog subfamily C member 21</fullName>
    </submittedName>
</protein>
<feature type="domain" description="C2H2-type" evidence="8">
    <location>
        <begin position="539"/>
        <end position="568"/>
    </location>
</feature>
<dbReference type="GO" id="GO:0005737">
    <property type="term" value="C:cytoplasm"/>
    <property type="evidence" value="ECO:0007669"/>
    <property type="project" value="TreeGrafter"/>
</dbReference>
<feature type="compositionally biased region" description="Basic and acidic residues" evidence="6">
    <location>
        <begin position="518"/>
        <end position="539"/>
    </location>
</feature>
<dbReference type="Gene3D" id="1.10.287.110">
    <property type="entry name" value="DnaJ domain"/>
    <property type="match status" value="1"/>
</dbReference>
<evidence type="ECO:0000256" key="3">
    <source>
        <dbReference type="ARBA" id="ARBA00022833"/>
    </source>
</evidence>
<dbReference type="PROSITE" id="PS00636">
    <property type="entry name" value="DNAJ_1"/>
    <property type="match status" value="1"/>
</dbReference>
<dbReference type="EMBL" id="HBUF01548417">
    <property type="protein sequence ID" value="CAG6757966.1"/>
    <property type="molecule type" value="Transcribed_RNA"/>
</dbReference>
<evidence type="ECO:0000256" key="1">
    <source>
        <dbReference type="ARBA" id="ARBA00022723"/>
    </source>
</evidence>
<dbReference type="InterPro" id="IPR001623">
    <property type="entry name" value="DnaJ_domain"/>
</dbReference>
<dbReference type="InterPro" id="IPR054076">
    <property type="entry name" value="ZUO1-like_ZHD"/>
</dbReference>
<dbReference type="InterPro" id="IPR003604">
    <property type="entry name" value="Matrin/U1-like-C_Znf_C2H2"/>
</dbReference>
<reference evidence="9" key="1">
    <citation type="submission" date="2021-05" db="EMBL/GenBank/DDBJ databases">
        <authorList>
            <person name="Alioto T."/>
            <person name="Alioto T."/>
            <person name="Gomez Garrido J."/>
        </authorList>
    </citation>
    <scope>NUCLEOTIDE SEQUENCE</scope>
</reference>
<dbReference type="SUPFAM" id="SSF57667">
    <property type="entry name" value="beta-beta-alpha zinc fingers"/>
    <property type="match status" value="1"/>
</dbReference>
<dbReference type="GO" id="GO:0008270">
    <property type="term" value="F:zinc ion binding"/>
    <property type="evidence" value="ECO:0007669"/>
    <property type="project" value="UniProtKB-KW"/>
</dbReference>
<dbReference type="EMBL" id="HBUF01356934">
    <property type="protein sequence ID" value="CAG6718129.1"/>
    <property type="molecule type" value="Transcribed_RNA"/>
</dbReference>
<feature type="compositionally biased region" description="Basic and acidic residues" evidence="6">
    <location>
        <begin position="366"/>
        <end position="386"/>
    </location>
</feature>
<dbReference type="PANTHER" id="PTHR44029">
    <property type="entry name" value="DNAJ HOMOLOG SUBFAMILY C MEMBER 21"/>
    <property type="match status" value="1"/>
</dbReference>
<keyword evidence="1" id="KW-0479">Metal-binding</keyword>
<feature type="coiled-coil region" evidence="5">
    <location>
        <begin position="320"/>
        <end position="347"/>
    </location>
</feature>
<evidence type="ECO:0000313" key="9">
    <source>
        <dbReference type="EMBL" id="CAG6718129.1"/>
    </source>
</evidence>
<dbReference type="InterPro" id="IPR013087">
    <property type="entry name" value="Znf_C2H2_type"/>
</dbReference>
<dbReference type="SUPFAM" id="SSF46565">
    <property type="entry name" value="Chaperone J-domain"/>
    <property type="match status" value="1"/>
</dbReference>
<organism evidence="9">
    <name type="scientific">Cacopsylla melanoneura</name>
    <dbReference type="NCBI Taxonomy" id="428564"/>
    <lineage>
        <taxon>Eukaryota</taxon>
        <taxon>Metazoa</taxon>
        <taxon>Ecdysozoa</taxon>
        <taxon>Arthropoda</taxon>
        <taxon>Hexapoda</taxon>
        <taxon>Insecta</taxon>
        <taxon>Pterygota</taxon>
        <taxon>Neoptera</taxon>
        <taxon>Paraneoptera</taxon>
        <taxon>Hemiptera</taxon>
        <taxon>Sternorrhyncha</taxon>
        <taxon>Psylloidea</taxon>
        <taxon>Psyllidae</taxon>
        <taxon>Psyllinae</taxon>
        <taxon>Cacopsylla</taxon>
    </lineage>
</organism>
<dbReference type="CDD" id="cd06257">
    <property type="entry name" value="DnaJ"/>
    <property type="match status" value="1"/>
</dbReference>
<evidence type="ECO:0000256" key="6">
    <source>
        <dbReference type="SAM" id="MobiDB-lite"/>
    </source>
</evidence>
<dbReference type="PROSITE" id="PS50157">
    <property type="entry name" value="ZINC_FINGER_C2H2_2"/>
    <property type="match status" value="1"/>
</dbReference>
<feature type="region of interest" description="Disordered" evidence="6">
    <location>
        <begin position="347"/>
        <end position="539"/>
    </location>
</feature>
<dbReference type="Pfam" id="PF21884">
    <property type="entry name" value="ZUO1-like_ZHD"/>
    <property type="match status" value="1"/>
</dbReference>
<dbReference type="Gene3D" id="3.30.160.60">
    <property type="entry name" value="Classic Zinc Finger"/>
    <property type="match status" value="1"/>
</dbReference>
<sequence>MKCHYEVLDVPTNVNDEDLKKAYRKLALKWHPDKNPNNLDVAKEQFQLIQQAYEILSNPHERAFYDKHKDVFLRQDYKESDSIDLSPYFTASCFKGYGDGDKGFYSVYREVFIKIAVEEMEFSEEEMTIPDFGKSTNSYYNTVHDFYGFWQSFSTKKTYSWLKAFDINMAPNRRVLRLIEKENKRIRDKAKKEYNDTVRNLVEFVKKKDKRVQAQALVMKQEKEENALKLKEKRRQQMIDRKKEMESIQENEWSKFSNLEKELKDIEASVAKEFGDEDSSYDENSDENSEDDYEEMSHLFCIACNKLFKTEKAFQNHENSKKHKDNIAILKEQMLEEENDLNASEIDDEDHIEDSCDEISDPNSCDDTKEDEKDVTSNHDEKSEKDLADEDINYLDEDENVESLEESDGPEIPAIITKKKKKSKTQKIIMESQSEDDEFNLENLGKSRKQRKKTEKIQILKDNLLAQEKDDKSENTKNKVKKACKNEDKQSPETIKQVEPQGMDDIQITNKNNVNGGQRDDSDSERKGNSKNNSKHDNHLCLACKKNFGSKNKLFNHLKQTGHAVIKNAPLEETVSSIKGGKKKKQKR</sequence>
<dbReference type="AlphaFoldDB" id="A0A8D8Y4G3"/>
<dbReference type="PANTHER" id="PTHR44029:SF1">
    <property type="entry name" value="DNAJ HOMOLOG SUBFAMILY C MEMBER 21"/>
    <property type="match status" value="1"/>
</dbReference>
<keyword evidence="3" id="KW-0862">Zinc</keyword>
<feature type="compositionally biased region" description="Acidic residues" evidence="6">
    <location>
        <begin position="387"/>
        <end position="409"/>
    </location>
</feature>
<dbReference type="SMART" id="SM00451">
    <property type="entry name" value="ZnF_U1"/>
    <property type="match status" value="1"/>
</dbReference>
<dbReference type="PROSITE" id="PS50076">
    <property type="entry name" value="DNAJ_2"/>
    <property type="match status" value="1"/>
</dbReference>
<dbReference type="Pfam" id="PF00226">
    <property type="entry name" value="DnaJ"/>
    <property type="match status" value="1"/>
</dbReference>
<feature type="compositionally biased region" description="Basic and acidic residues" evidence="6">
    <location>
        <begin position="467"/>
        <end position="477"/>
    </location>
</feature>
<evidence type="ECO:0000259" key="7">
    <source>
        <dbReference type="PROSITE" id="PS50076"/>
    </source>
</evidence>
<keyword evidence="5" id="KW-0175">Coiled coil</keyword>
<dbReference type="InterPro" id="IPR051964">
    <property type="entry name" value="Chaperone_stress_response"/>
</dbReference>
<dbReference type="SMART" id="SM00355">
    <property type="entry name" value="ZnF_C2H2"/>
    <property type="match status" value="2"/>
</dbReference>
<evidence type="ECO:0000259" key="8">
    <source>
        <dbReference type="PROSITE" id="PS50157"/>
    </source>
</evidence>
<feature type="domain" description="J" evidence="7">
    <location>
        <begin position="3"/>
        <end position="69"/>
    </location>
</feature>
<dbReference type="InterPro" id="IPR022755">
    <property type="entry name" value="Znf_C2H2_jaz"/>
</dbReference>
<dbReference type="InterPro" id="IPR036869">
    <property type="entry name" value="J_dom_sf"/>
</dbReference>
<dbReference type="GO" id="GO:0003676">
    <property type="term" value="F:nucleic acid binding"/>
    <property type="evidence" value="ECO:0007669"/>
    <property type="project" value="InterPro"/>
</dbReference>
<proteinExistence type="predicted"/>
<dbReference type="EMBL" id="HBUF01178040">
    <property type="protein sequence ID" value="CAG6654518.1"/>
    <property type="molecule type" value="Transcribed_RNA"/>
</dbReference>
<feature type="compositionally biased region" description="Polar residues" evidence="6">
    <location>
        <begin position="507"/>
        <end position="516"/>
    </location>
</feature>
<accession>A0A8D8Y4G3</accession>
<dbReference type="InterPro" id="IPR036236">
    <property type="entry name" value="Znf_C2H2_sf"/>
</dbReference>
<dbReference type="InterPro" id="IPR018253">
    <property type="entry name" value="DnaJ_domain_CS"/>
</dbReference>
<dbReference type="SMART" id="SM00271">
    <property type="entry name" value="DnaJ"/>
    <property type="match status" value="1"/>
</dbReference>